<sequence length="106" mass="12155">MDWPKLDSIRTSLEEIHDRLVQLYYTRQRKSIVVITSHSSAILASIVNRSFNAGAEESDNFPRNIIGGYYSTHTTLGFCFERGKYLQHYGRELVRSNSSAITLLEI</sequence>
<evidence type="ECO:0000313" key="1">
    <source>
        <dbReference type="EMBL" id="CAG6539680.1"/>
    </source>
</evidence>
<dbReference type="EMBL" id="HBUE01221432">
    <property type="protein sequence ID" value="CAG6539680.1"/>
    <property type="molecule type" value="Transcribed_RNA"/>
</dbReference>
<dbReference type="AlphaFoldDB" id="A0A8D8MTP4"/>
<proteinExistence type="predicted"/>
<accession>A0A8D8MTP4</accession>
<reference evidence="1" key="1">
    <citation type="submission" date="2021-05" db="EMBL/GenBank/DDBJ databases">
        <authorList>
            <person name="Alioto T."/>
            <person name="Alioto T."/>
            <person name="Gomez Garrido J."/>
        </authorList>
    </citation>
    <scope>NUCLEOTIDE SEQUENCE</scope>
</reference>
<dbReference type="EMBL" id="HBUE01328080">
    <property type="protein sequence ID" value="CAG6591730.1"/>
    <property type="molecule type" value="Transcribed_RNA"/>
</dbReference>
<name>A0A8D8MTP4_CULPI</name>
<protein>
    <submittedName>
        <fullName evidence="1">(northern house mosquito) hypothetical protein</fullName>
    </submittedName>
</protein>
<organism evidence="1">
    <name type="scientific">Culex pipiens</name>
    <name type="common">House mosquito</name>
    <dbReference type="NCBI Taxonomy" id="7175"/>
    <lineage>
        <taxon>Eukaryota</taxon>
        <taxon>Metazoa</taxon>
        <taxon>Ecdysozoa</taxon>
        <taxon>Arthropoda</taxon>
        <taxon>Hexapoda</taxon>
        <taxon>Insecta</taxon>
        <taxon>Pterygota</taxon>
        <taxon>Neoptera</taxon>
        <taxon>Endopterygota</taxon>
        <taxon>Diptera</taxon>
        <taxon>Nematocera</taxon>
        <taxon>Culicoidea</taxon>
        <taxon>Culicidae</taxon>
        <taxon>Culicinae</taxon>
        <taxon>Culicini</taxon>
        <taxon>Culex</taxon>
        <taxon>Culex</taxon>
    </lineage>
</organism>